<dbReference type="PANTHER" id="PTHR21614:SF0">
    <property type="entry name" value="GEO08385P1"/>
    <property type="match status" value="1"/>
</dbReference>
<dbReference type="AlphaFoldDB" id="A0A4Y7LPZ0"/>
<dbReference type="Pfam" id="PF10224">
    <property type="entry name" value="DUF2205"/>
    <property type="match status" value="1"/>
</dbReference>
<evidence type="ECO:0000256" key="6">
    <source>
        <dbReference type="ARBA" id="ARBA00005371"/>
    </source>
</evidence>
<accession>A0A4Y7LPZ0</accession>
<reference evidence="18" key="1">
    <citation type="submission" date="2018-08" db="EMBL/GenBank/DDBJ databases">
        <authorList>
            <person name="Cornetti L."/>
        </authorList>
    </citation>
    <scope>NUCLEOTIDE SEQUENCE</scope>
    <source>
        <strain evidence="18">FI-BAL1-1</strain>
    </source>
</reference>
<evidence type="ECO:0000256" key="10">
    <source>
        <dbReference type="ARBA" id="ARBA00023034"/>
    </source>
</evidence>
<feature type="coiled-coil region" evidence="15">
    <location>
        <begin position="236"/>
        <end position="277"/>
    </location>
</feature>
<evidence type="ECO:0000256" key="5">
    <source>
        <dbReference type="ARBA" id="ARBA00004601"/>
    </source>
</evidence>
<evidence type="ECO:0000256" key="12">
    <source>
        <dbReference type="ARBA" id="ARBA00023136"/>
    </source>
</evidence>
<proteinExistence type="evidence at transcript level"/>
<feature type="compositionally biased region" description="Polar residues" evidence="16">
    <location>
        <begin position="216"/>
        <end position="230"/>
    </location>
</feature>
<feature type="domain" description="Tudor" evidence="17">
    <location>
        <begin position="73"/>
        <end position="133"/>
    </location>
</feature>
<evidence type="ECO:0000256" key="1">
    <source>
        <dbReference type="ARBA" id="ARBA00002743"/>
    </source>
</evidence>
<dbReference type="Gene3D" id="2.30.30.140">
    <property type="match status" value="1"/>
</dbReference>
<evidence type="ECO:0000256" key="16">
    <source>
        <dbReference type="SAM" id="MobiDB-lite"/>
    </source>
</evidence>
<evidence type="ECO:0000256" key="15">
    <source>
        <dbReference type="SAM" id="Coils"/>
    </source>
</evidence>
<keyword evidence="14" id="KW-0539">Nucleus</keyword>
<evidence type="ECO:0000313" key="18">
    <source>
        <dbReference type="EMBL" id="SVE70224.1"/>
    </source>
</evidence>
<keyword evidence="8" id="KW-0963">Cytoplasm</keyword>
<dbReference type="PROSITE" id="PS50304">
    <property type="entry name" value="TUDOR"/>
    <property type="match status" value="1"/>
</dbReference>
<dbReference type="InterPro" id="IPR002999">
    <property type="entry name" value="Tudor"/>
</dbReference>
<feature type="compositionally biased region" description="Polar residues" evidence="16">
    <location>
        <begin position="156"/>
        <end position="171"/>
    </location>
</feature>
<comment type="similarity">
    <text evidence="7">Belongs to the SCOC family.</text>
</comment>
<dbReference type="Gene3D" id="1.20.5.170">
    <property type="match status" value="1"/>
</dbReference>
<feature type="region of interest" description="Disordered" evidence="16">
    <location>
        <begin position="43"/>
        <end position="73"/>
    </location>
</feature>
<dbReference type="InterPro" id="IPR019357">
    <property type="entry name" value="SCOC"/>
</dbReference>
<evidence type="ECO:0000256" key="7">
    <source>
        <dbReference type="ARBA" id="ARBA00010880"/>
    </source>
</evidence>
<dbReference type="CDD" id="cd22851">
    <property type="entry name" value="SMN_N"/>
    <property type="match status" value="1"/>
</dbReference>
<dbReference type="PANTHER" id="PTHR21614">
    <property type="entry name" value="SHORT COILED COIL PROTEIN"/>
    <property type="match status" value="1"/>
</dbReference>
<name>A0A4Y7LPZ0_9CRUS</name>
<evidence type="ECO:0000256" key="8">
    <source>
        <dbReference type="ARBA" id="ARBA00022490"/>
    </source>
</evidence>
<keyword evidence="11 15" id="KW-0175">Coiled coil</keyword>
<dbReference type="InterPro" id="IPR049481">
    <property type="entry name" value="SMN_G2-BD"/>
</dbReference>
<dbReference type="GO" id="GO:0003723">
    <property type="term" value="F:RNA binding"/>
    <property type="evidence" value="ECO:0007669"/>
    <property type="project" value="InterPro"/>
</dbReference>
<dbReference type="GO" id="GO:0005829">
    <property type="term" value="C:cytosol"/>
    <property type="evidence" value="ECO:0007669"/>
    <property type="project" value="UniProtKB-SubCell"/>
</dbReference>
<evidence type="ECO:0000259" key="17">
    <source>
        <dbReference type="PROSITE" id="PS50304"/>
    </source>
</evidence>
<feature type="compositionally biased region" description="Low complexity" evidence="16">
    <location>
        <begin position="50"/>
        <end position="71"/>
    </location>
</feature>
<evidence type="ECO:0000256" key="11">
    <source>
        <dbReference type="ARBA" id="ARBA00023054"/>
    </source>
</evidence>
<feature type="region of interest" description="Disordered" evidence="16">
    <location>
        <begin position="128"/>
        <end position="232"/>
    </location>
</feature>
<protein>
    <submittedName>
        <fullName evidence="18">EOG090X0N2I</fullName>
    </submittedName>
</protein>
<dbReference type="Pfam" id="PF20636">
    <property type="entry name" value="SMN_G2-BD"/>
    <property type="match status" value="1"/>
</dbReference>
<keyword evidence="12" id="KW-0472">Membrane</keyword>
<comment type="function">
    <text evidence="1">Positive regulator of amino acid starvation-induced autophagy.</text>
</comment>
<evidence type="ECO:0000256" key="13">
    <source>
        <dbReference type="ARBA" id="ARBA00023187"/>
    </source>
</evidence>
<dbReference type="InterPro" id="IPR010304">
    <property type="entry name" value="SMN_Tudor"/>
</dbReference>
<dbReference type="GO" id="GO:0005802">
    <property type="term" value="C:trans-Golgi network"/>
    <property type="evidence" value="ECO:0007669"/>
    <property type="project" value="TreeGrafter"/>
</dbReference>
<dbReference type="GO" id="GO:0006397">
    <property type="term" value="P:mRNA processing"/>
    <property type="evidence" value="ECO:0007669"/>
    <property type="project" value="UniProtKB-KW"/>
</dbReference>
<evidence type="ECO:0000256" key="14">
    <source>
        <dbReference type="ARBA" id="ARBA00023242"/>
    </source>
</evidence>
<dbReference type="EMBL" id="LR000605">
    <property type="protein sequence ID" value="SVE70224.1"/>
    <property type="molecule type" value="mRNA"/>
</dbReference>
<dbReference type="GO" id="GO:0015030">
    <property type="term" value="C:Cajal body"/>
    <property type="evidence" value="ECO:0007669"/>
    <property type="project" value="UniProtKB-SubCell"/>
</dbReference>
<keyword evidence="10" id="KW-0333">Golgi apparatus</keyword>
<sequence length="305" mass="33861">MTDTNFILFKREDEEQESHDDMWDDTALIEAYDRAVSLAKEKVARKMESKNSNTGPSSSNNPENSTSPSKTKGWKVGDYVRSVYSEDGVVYEAIIESISQSNTSAHVKYLGYENEEEVMLEFLESSAGPSARKQQLIEASGEANNSSDDNMECENTKSPNKGQPNMQWQPVQPTPVAAGSSANQNLNNIPLADDDPQAVLPDDAEESSVERVPSLDSMSSRFTNDSSDQQLGDDINLDEQEEKARLIAQVMELQNTLDDLSQRVDSVKEENLKLKSENQVLGQYIENLMAASSVFQSTSPRTKKK</sequence>
<evidence type="ECO:0000256" key="3">
    <source>
        <dbReference type="ARBA" id="ARBA00004408"/>
    </source>
</evidence>
<organism evidence="18">
    <name type="scientific">Eubosmina coregoni</name>
    <dbReference type="NCBI Taxonomy" id="186181"/>
    <lineage>
        <taxon>Eukaryota</taxon>
        <taxon>Metazoa</taxon>
        <taxon>Ecdysozoa</taxon>
        <taxon>Arthropoda</taxon>
        <taxon>Crustacea</taxon>
        <taxon>Branchiopoda</taxon>
        <taxon>Diplostraca</taxon>
        <taxon>Cladocera</taxon>
        <taxon>Anomopoda</taxon>
        <taxon>Bosminidae</taxon>
        <taxon>Eubosmina</taxon>
    </lineage>
</organism>
<comment type="subcellular location">
    <subcellularLocation>
        <location evidence="4">Cytoplasm</location>
        <location evidence="4">Cytosol</location>
    </subcellularLocation>
    <subcellularLocation>
        <location evidence="2">Golgi apparatus membrane</location>
        <topology evidence="2">Peripheral membrane protein</topology>
        <orientation evidence="2">Cytoplasmic side</orientation>
    </subcellularLocation>
    <subcellularLocation>
        <location evidence="5">Golgi apparatus</location>
        <location evidence="5">trans-Golgi network</location>
    </subcellularLocation>
    <subcellularLocation>
        <location evidence="3">Nucleus</location>
        <location evidence="3">Cajal body</location>
    </subcellularLocation>
</comment>
<feature type="compositionally biased region" description="Acidic residues" evidence="16">
    <location>
        <begin position="192"/>
        <end position="207"/>
    </location>
</feature>
<dbReference type="SMART" id="SM00333">
    <property type="entry name" value="TUDOR"/>
    <property type="match status" value="1"/>
</dbReference>
<dbReference type="Pfam" id="PF06003">
    <property type="entry name" value="SMN_Tudor"/>
    <property type="match status" value="1"/>
</dbReference>
<gene>
    <name evidence="18" type="primary">EOG090X0N2I</name>
</gene>
<evidence type="ECO:0000256" key="2">
    <source>
        <dbReference type="ARBA" id="ARBA00004255"/>
    </source>
</evidence>
<dbReference type="GO" id="GO:0008380">
    <property type="term" value="P:RNA splicing"/>
    <property type="evidence" value="ECO:0007669"/>
    <property type="project" value="UniProtKB-KW"/>
</dbReference>
<comment type="similarity">
    <text evidence="6">Belongs to the SMN family.</text>
</comment>
<feature type="region of interest" description="Disordered" evidence="16">
    <location>
        <begin position="1"/>
        <end position="22"/>
    </location>
</feature>
<dbReference type="GO" id="GO:0000139">
    <property type="term" value="C:Golgi membrane"/>
    <property type="evidence" value="ECO:0007669"/>
    <property type="project" value="UniProtKB-SubCell"/>
</dbReference>
<evidence type="ECO:0000256" key="9">
    <source>
        <dbReference type="ARBA" id="ARBA00022664"/>
    </source>
</evidence>
<dbReference type="SUPFAM" id="SSF63748">
    <property type="entry name" value="Tudor/PWWP/MBT"/>
    <property type="match status" value="1"/>
</dbReference>
<keyword evidence="13" id="KW-0508">mRNA splicing</keyword>
<keyword evidence="9" id="KW-0507">mRNA processing</keyword>
<evidence type="ECO:0000256" key="4">
    <source>
        <dbReference type="ARBA" id="ARBA00004514"/>
    </source>
</evidence>